<proteinExistence type="predicted"/>
<keyword evidence="2" id="KW-0597">Phosphoprotein</keyword>
<dbReference type="Proteomes" id="UP000654075">
    <property type="component" value="Unassembled WGS sequence"/>
</dbReference>
<evidence type="ECO:0000256" key="2">
    <source>
        <dbReference type="ARBA" id="ARBA00022553"/>
    </source>
</evidence>
<dbReference type="PANTHER" id="PTHR43775:SF37">
    <property type="entry name" value="SI:DKEY-61P9.11"/>
    <property type="match status" value="1"/>
</dbReference>
<dbReference type="InterPro" id="IPR050091">
    <property type="entry name" value="PKS_NRPS_Biosynth_Enz"/>
</dbReference>
<dbReference type="EMBL" id="CAJNNV010006140">
    <property type="protein sequence ID" value="CAE8593143.1"/>
    <property type="molecule type" value="Genomic_DNA"/>
</dbReference>
<gene>
    <name evidence="4" type="ORF">PGLA1383_LOCUS11758</name>
</gene>
<feature type="non-terminal residue" evidence="4">
    <location>
        <position position="195"/>
    </location>
</feature>
<dbReference type="SMART" id="SM00822">
    <property type="entry name" value="PKS_KR"/>
    <property type="match status" value="1"/>
</dbReference>
<dbReference type="GO" id="GO:0006633">
    <property type="term" value="P:fatty acid biosynthetic process"/>
    <property type="evidence" value="ECO:0007669"/>
    <property type="project" value="TreeGrafter"/>
</dbReference>
<dbReference type="InterPro" id="IPR057326">
    <property type="entry name" value="KR_dom"/>
</dbReference>
<evidence type="ECO:0000313" key="5">
    <source>
        <dbReference type="Proteomes" id="UP000654075"/>
    </source>
</evidence>
<name>A0A813E385_POLGL</name>
<dbReference type="Pfam" id="PF08659">
    <property type="entry name" value="KR"/>
    <property type="match status" value="1"/>
</dbReference>
<dbReference type="InterPro" id="IPR013968">
    <property type="entry name" value="PKS_KR"/>
</dbReference>
<dbReference type="PANTHER" id="PTHR43775">
    <property type="entry name" value="FATTY ACID SYNTHASE"/>
    <property type="match status" value="1"/>
</dbReference>
<dbReference type="GO" id="GO:0004312">
    <property type="term" value="F:fatty acid synthase activity"/>
    <property type="evidence" value="ECO:0007669"/>
    <property type="project" value="TreeGrafter"/>
</dbReference>
<organism evidence="4 5">
    <name type="scientific">Polarella glacialis</name>
    <name type="common">Dinoflagellate</name>
    <dbReference type="NCBI Taxonomy" id="89957"/>
    <lineage>
        <taxon>Eukaryota</taxon>
        <taxon>Sar</taxon>
        <taxon>Alveolata</taxon>
        <taxon>Dinophyceae</taxon>
        <taxon>Suessiales</taxon>
        <taxon>Suessiaceae</taxon>
        <taxon>Polarella</taxon>
    </lineage>
</organism>
<keyword evidence="5" id="KW-1185">Reference proteome</keyword>
<feature type="non-terminal residue" evidence="4">
    <location>
        <position position="1"/>
    </location>
</feature>
<dbReference type="AlphaFoldDB" id="A0A813E385"/>
<accession>A0A813E385</accession>
<protein>
    <recommendedName>
        <fullName evidence="3">Ketoreductase domain-containing protein</fullName>
    </recommendedName>
</protein>
<sequence>ASPQLLLALLAGEGETDAAFRAESGGLLVPRLRLAPPMPLASAGDEALDQVPNGYFLVTGGTGGLGLLAALSLVARGAKGILLVSRRGAIDPQEAGLFDRLSGALQAQGGELHRLKADVADYESVSAMVRELPRLGLTADQRAEEGGSSPGLVGIVHAAQAPLGYLDLAQQSQSQFMAEYRVRALGAWNLHAATQ</sequence>
<dbReference type="Gene3D" id="3.40.50.720">
    <property type="entry name" value="NAD(P)-binding Rossmann-like Domain"/>
    <property type="match status" value="1"/>
</dbReference>
<evidence type="ECO:0000256" key="1">
    <source>
        <dbReference type="ARBA" id="ARBA00022450"/>
    </source>
</evidence>
<keyword evidence="1" id="KW-0596">Phosphopantetheine</keyword>
<dbReference type="InterPro" id="IPR036291">
    <property type="entry name" value="NAD(P)-bd_dom_sf"/>
</dbReference>
<evidence type="ECO:0000313" key="4">
    <source>
        <dbReference type="EMBL" id="CAE8593143.1"/>
    </source>
</evidence>
<reference evidence="4" key="1">
    <citation type="submission" date="2021-02" db="EMBL/GenBank/DDBJ databases">
        <authorList>
            <person name="Dougan E. K."/>
            <person name="Rhodes N."/>
            <person name="Thang M."/>
            <person name="Chan C."/>
        </authorList>
    </citation>
    <scope>NUCLEOTIDE SEQUENCE</scope>
</reference>
<comment type="caution">
    <text evidence="4">The sequence shown here is derived from an EMBL/GenBank/DDBJ whole genome shotgun (WGS) entry which is preliminary data.</text>
</comment>
<dbReference type="SUPFAM" id="SSF51735">
    <property type="entry name" value="NAD(P)-binding Rossmann-fold domains"/>
    <property type="match status" value="1"/>
</dbReference>
<feature type="domain" description="Ketoreductase" evidence="3">
    <location>
        <begin position="54"/>
        <end position="191"/>
    </location>
</feature>
<evidence type="ECO:0000259" key="3">
    <source>
        <dbReference type="SMART" id="SM00822"/>
    </source>
</evidence>